<keyword evidence="2" id="KW-1185">Reference proteome</keyword>
<name>A0ABZ2HJ12_9RHOB</name>
<dbReference type="RefSeq" id="WP_338549647.1">
    <property type="nucleotide sequence ID" value="NZ_CP146069.1"/>
</dbReference>
<reference evidence="1 2" key="1">
    <citation type="submission" date="2023-10" db="EMBL/GenBank/DDBJ databases">
        <title>Roseovarius strain S88 nov., isolated from a marine algae.</title>
        <authorList>
            <person name="Lee M.W."/>
            <person name="Lee J.K."/>
            <person name="Kim J.M."/>
            <person name="Choi D.G."/>
            <person name="Baek J.H."/>
            <person name="Bayburt H."/>
            <person name="Jung J.J."/>
            <person name="Han D.M."/>
            <person name="Jeon C.O."/>
        </authorList>
    </citation>
    <scope>NUCLEOTIDE SEQUENCE [LARGE SCALE GENOMIC DNA]</scope>
    <source>
        <strain evidence="1 2">S88</strain>
    </source>
</reference>
<evidence type="ECO:0000313" key="2">
    <source>
        <dbReference type="Proteomes" id="UP001364156"/>
    </source>
</evidence>
<protein>
    <recommendedName>
        <fullName evidence="3">DUF1905 domain-containing protein</fullName>
    </recommendedName>
</protein>
<evidence type="ECO:0008006" key="3">
    <source>
        <dbReference type="Google" id="ProtNLM"/>
    </source>
</evidence>
<evidence type="ECO:0000313" key="1">
    <source>
        <dbReference type="EMBL" id="WWR46804.1"/>
    </source>
</evidence>
<dbReference type="Proteomes" id="UP001364156">
    <property type="component" value="Chromosome"/>
</dbReference>
<gene>
    <name evidence="1" type="ORF">RZ517_01075</name>
</gene>
<accession>A0ABZ2HJ12</accession>
<proteinExistence type="predicted"/>
<sequence>MPVLPVKRLPANDAGRLLVRLNHSYRESIPRYGIAKLTNVRNGMTTLAVMLGHDDTTAIYMPFDIRKRLGVEKGGRLEFQVTKANVFGKLRWFVCSPDPAVYIPAWIALSALVLSTIGLFN</sequence>
<dbReference type="EMBL" id="CP146069">
    <property type="protein sequence ID" value="WWR46804.1"/>
    <property type="molecule type" value="Genomic_DNA"/>
</dbReference>
<organism evidence="1 2">
    <name type="scientific">Roseovarius phycicola</name>
    <dbReference type="NCBI Taxonomy" id="3080976"/>
    <lineage>
        <taxon>Bacteria</taxon>
        <taxon>Pseudomonadati</taxon>
        <taxon>Pseudomonadota</taxon>
        <taxon>Alphaproteobacteria</taxon>
        <taxon>Rhodobacterales</taxon>
        <taxon>Roseobacteraceae</taxon>
        <taxon>Roseovarius</taxon>
    </lineage>
</organism>